<keyword evidence="1" id="KW-0472">Membrane</keyword>
<evidence type="ECO:0000256" key="1">
    <source>
        <dbReference type="SAM" id="Phobius"/>
    </source>
</evidence>
<name>A8M905_CALMQ</name>
<sequence length="141" mass="15548">MSTRDVRYGAVAGIGYSFTVSILTILLELLADVFYPVPVVISPLWAIYRGLWVNLLLILALYGVLLIFVKPYRSENLMGYNTQLFAPTMRIAAYTIVTEAILTVIVDSYNGPFRTRAGLFIVINIIAGLLGGYLGVKLSKP</sequence>
<dbReference type="Proteomes" id="UP000001137">
    <property type="component" value="Chromosome"/>
</dbReference>
<dbReference type="GeneID" id="5709478"/>
<dbReference type="eggNOG" id="arCOG06007">
    <property type="taxonomic scope" value="Archaea"/>
</dbReference>
<feature type="transmembrane region" description="Helical" evidence="1">
    <location>
        <begin position="84"/>
        <end position="105"/>
    </location>
</feature>
<dbReference type="KEGG" id="cma:Cmaq_1398"/>
<reference evidence="2" key="1">
    <citation type="submission" date="2007-10" db="EMBL/GenBank/DDBJ databases">
        <title>Complete sequence of Caldivirga maquilingensis IC-167.</title>
        <authorList>
            <consortium name="US DOE Joint Genome Institute"/>
            <person name="Copeland A."/>
            <person name="Lucas S."/>
            <person name="Lapidus A."/>
            <person name="Barry K."/>
            <person name="Glavina del Rio T."/>
            <person name="Dalin E."/>
            <person name="Tice H."/>
            <person name="Pitluck S."/>
            <person name="Saunders E."/>
            <person name="Brettin T."/>
            <person name="Bruce D."/>
            <person name="Detter J.C."/>
            <person name="Han C."/>
            <person name="Schmutz J."/>
            <person name="Larimer F."/>
            <person name="Land M."/>
            <person name="Hauser L."/>
            <person name="Kyrpides N."/>
            <person name="Ivanova N."/>
            <person name="Biddle J.F."/>
            <person name="Zhang Z."/>
            <person name="Fitz-Gibbon S.T."/>
            <person name="Lowe T.M."/>
            <person name="Saltikov C."/>
            <person name="House C.H."/>
            <person name="Richardson P."/>
        </authorList>
    </citation>
    <scope>NUCLEOTIDE SEQUENCE [LARGE SCALE GENOMIC DNA]</scope>
    <source>
        <strain evidence="2">IC-167</strain>
    </source>
</reference>
<dbReference type="STRING" id="397948.Cmaq_1398"/>
<dbReference type="HOGENOM" id="CLU_1820926_0_0_2"/>
<evidence type="ECO:0000313" key="3">
    <source>
        <dbReference type="Proteomes" id="UP000001137"/>
    </source>
</evidence>
<dbReference type="RefSeq" id="WP_012186443.1">
    <property type="nucleotide sequence ID" value="NC_009954.1"/>
</dbReference>
<dbReference type="EMBL" id="CP000852">
    <property type="protein sequence ID" value="ABW02224.1"/>
    <property type="molecule type" value="Genomic_DNA"/>
</dbReference>
<feature type="transmembrane region" description="Helical" evidence="1">
    <location>
        <begin position="12"/>
        <end position="31"/>
    </location>
</feature>
<keyword evidence="3" id="KW-1185">Reference proteome</keyword>
<protein>
    <submittedName>
        <fullName evidence="2">Uncharacterized protein</fullName>
    </submittedName>
</protein>
<keyword evidence="1" id="KW-0812">Transmembrane</keyword>
<evidence type="ECO:0000313" key="2">
    <source>
        <dbReference type="EMBL" id="ABW02224.1"/>
    </source>
</evidence>
<dbReference type="AlphaFoldDB" id="A8M905"/>
<keyword evidence="1" id="KW-1133">Transmembrane helix</keyword>
<feature type="transmembrane region" description="Helical" evidence="1">
    <location>
        <begin position="51"/>
        <end position="72"/>
    </location>
</feature>
<proteinExistence type="predicted"/>
<gene>
    <name evidence="2" type="ordered locus">Cmaq_1398</name>
</gene>
<accession>A8M905</accession>
<dbReference type="OrthoDB" id="26973at2157"/>
<organism evidence="2 3">
    <name type="scientific">Caldivirga maquilingensis (strain ATCC 700844 / DSM 13496 / JCM 10307 / IC-167)</name>
    <dbReference type="NCBI Taxonomy" id="397948"/>
    <lineage>
        <taxon>Archaea</taxon>
        <taxon>Thermoproteota</taxon>
        <taxon>Thermoprotei</taxon>
        <taxon>Thermoproteales</taxon>
        <taxon>Thermoproteaceae</taxon>
        <taxon>Caldivirga</taxon>
    </lineage>
</organism>
<feature type="transmembrane region" description="Helical" evidence="1">
    <location>
        <begin position="117"/>
        <end position="136"/>
    </location>
</feature>